<dbReference type="InterPro" id="IPR042099">
    <property type="entry name" value="ANL_N_sf"/>
</dbReference>
<evidence type="ECO:0000256" key="2">
    <source>
        <dbReference type="ARBA" id="ARBA00013275"/>
    </source>
</evidence>
<dbReference type="InterPro" id="IPR045851">
    <property type="entry name" value="AMP-bd_C_sf"/>
</dbReference>
<dbReference type="PANTHER" id="PTHR24095:SF244">
    <property type="entry name" value="ACETYL-COENZYME A SYNTHETASE"/>
    <property type="match status" value="1"/>
</dbReference>
<dbReference type="Gene3D" id="2.30.29.30">
    <property type="entry name" value="Pleckstrin-homology domain (PH domain)/Phosphotyrosine-binding domain (PTB)"/>
    <property type="match status" value="1"/>
</dbReference>
<dbReference type="GO" id="GO:0003987">
    <property type="term" value="F:acetate-CoA ligase activity"/>
    <property type="evidence" value="ECO:0007669"/>
    <property type="project" value="UniProtKB-EC"/>
</dbReference>
<dbReference type="Pfam" id="PF13193">
    <property type="entry name" value="AMP-binding_C"/>
    <property type="match status" value="1"/>
</dbReference>
<proteinExistence type="inferred from homology"/>
<sequence>MATDRLIFQPLQRIQENAHVKSFEEYKTLHTESVQEPSKFWGKIAKQFYWKKEPSAEKFLQYNFDVKEGSISIKWMEDGVTNVCYNMLDRNVKNGLGDKIAFYWEGNDPEDCGKITYKQLLEKVCKFSNVLKSLGVKKGDTVAIYMPMIIELTVAMLACARIGAVHSIVFGGFSSTSLAERLMDGNCHVVITADGVWRGTKLLNLKAIVDGALQICEKTNHKIEKCVVVRHLSPDMEKIVADEAGDSSNNSDDDPIAKRPCRTLELKWRKGRDVWWHELMKNAAPTCEPEWLEAETPLFMLYTSGSTGKPKGVLHTQAGYMLYAATTFKYVFDYHAEDIYWCTADVGWITGHSYVCYGPLANGATSIIFEGVPLYPDPGRFWAIVEKYQVSKFYTAPTAIRTLMKYGDDYVKKYDTTSLKVLGTVGEPINPEAWLWYYNVIGNGQAAISDTFWQTETGGHVLTPLPGAIPLKPGSATFPFFGIMPELLTEDGQIITEANVEGYLVFKQPWPGIMRTVFGNHERFETTYFKKFPGYYCTGDGAKRDEDGYIWVTGRIDDMLNVSGHLLSTAEIESSLIEHPNIAEAAVVARPHDVKGECSYCFVTLCEGAEFNEELTKELIKLVRQKIGPFAQPEFIQEAPGLPKTRSGKIMRRVLRKIAVNDRNLGDVSTMADESVVETLFSLRPKGACTLIAGVLWMFNFEVKFYPSDPAELKKNITRFVFVIRRITHALLGSYIVQAELGDYDPAEHGHDFSYLKDMKFAPQQTEDLLIKISELHKQHRGQKPDQSELHYLENAKKLAMYGVDMHQARDSGSVEIMLGVCASGLLIYRDRLRINRFAWPKILKISYKRNYFYIKIRPGELDNIENTIGFKLASHKLAKRLWKTAVEHHTFFRLKEAEPIMKKGMVIGPNKYRYSGRTQWQAMSSEVDREQPAFHRIWKHSDNGIL</sequence>
<dbReference type="PROSITE" id="PS50057">
    <property type="entry name" value="FERM_3"/>
    <property type="match status" value="1"/>
</dbReference>
<comment type="similarity">
    <text evidence="1">Belongs to the ATP-dependent AMP-binding enzyme family.</text>
</comment>
<dbReference type="InterPro" id="IPR025110">
    <property type="entry name" value="AMP-bd_C"/>
</dbReference>
<dbReference type="InterPro" id="IPR018980">
    <property type="entry name" value="FERM_PH-like_C"/>
</dbReference>
<keyword evidence="9" id="KW-1185">Reference proteome</keyword>
<dbReference type="Pfam" id="PF00373">
    <property type="entry name" value="FERM_M"/>
    <property type="match status" value="1"/>
</dbReference>
<dbReference type="InterPro" id="IPR019747">
    <property type="entry name" value="FERM_CS"/>
</dbReference>
<evidence type="ECO:0000256" key="3">
    <source>
        <dbReference type="ARBA" id="ARBA00022553"/>
    </source>
</evidence>
<keyword evidence="5" id="KW-0547">Nucleotide-binding</keyword>
<reference evidence="8 9" key="1">
    <citation type="submission" date="2020-08" db="EMBL/GenBank/DDBJ databases">
        <authorList>
            <person name="Hejnol A."/>
        </authorList>
    </citation>
    <scope>NUCLEOTIDE SEQUENCE [LARGE SCALE GENOMIC DNA]</scope>
</reference>
<dbReference type="Proteomes" id="UP000549394">
    <property type="component" value="Unassembled WGS sequence"/>
</dbReference>
<evidence type="ECO:0000256" key="1">
    <source>
        <dbReference type="ARBA" id="ARBA00006432"/>
    </source>
</evidence>
<dbReference type="CDD" id="cd05966">
    <property type="entry name" value="ACS"/>
    <property type="match status" value="1"/>
</dbReference>
<dbReference type="SUPFAM" id="SSF47031">
    <property type="entry name" value="Second domain of FERM"/>
    <property type="match status" value="1"/>
</dbReference>
<dbReference type="SUPFAM" id="SSF50729">
    <property type="entry name" value="PH domain-like"/>
    <property type="match status" value="1"/>
</dbReference>
<dbReference type="PROSITE" id="PS00661">
    <property type="entry name" value="FERM_2"/>
    <property type="match status" value="1"/>
</dbReference>
<evidence type="ECO:0000313" key="9">
    <source>
        <dbReference type="Proteomes" id="UP000549394"/>
    </source>
</evidence>
<dbReference type="InterPro" id="IPR011993">
    <property type="entry name" value="PH-like_dom_sf"/>
</dbReference>
<dbReference type="Gene3D" id="1.20.80.10">
    <property type="match status" value="1"/>
</dbReference>
<evidence type="ECO:0000256" key="6">
    <source>
        <dbReference type="ARBA" id="ARBA00022840"/>
    </source>
</evidence>
<organism evidence="8 9">
    <name type="scientific">Dimorphilus gyrociliatus</name>
    <dbReference type="NCBI Taxonomy" id="2664684"/>
    <lineage>
        <taxon>Eukaryota</taxon>
        <taxon>Metazoa</taxon>
        <taxon>Spiralia</taxon>
        <taxon>Lophotrochozoa</taxon>
        <taxon>Annelida</taxon>
        <taxon>Polychaeta</taxon>
        <taxon>Polychaeta incertae sedis</taxon>
        <taxon>Dinophilidae</taxon>
        <taxon>Dimorphilus</taxon>
    </lineage>
</organism>
<evidence type="ECO:0000313" key="8">
    <source>
        <dbReference type="EMBL" id="CAD5111920.1"/>
    </source>
</evidence>
<dbReference type="InterPro" id="IPR019749">
    <property type="entry name" value="Band_41_domain"/>
</dbReference>
<name>A0A7I8V8K6_9ANNE</name>
<feature type="domain" description="FERM" evidence="7">
    <location>
        <begin position="599"/>
        <end position="897"/>
    </location>
</feature>
<dbReference type="FunFam" id="2.30.29.30:FF:000001">
    <property type="entry name" value="Erythrocyte membrane protein band 4.1"/>
    <property type="match status" value="1"/>
</dbReference>
<dbReference type="Pfam" id="PF09380">
    <property type="entry name" value="FERM_C"/>
    <property type="match status" value="1"/>
</dbReference>
<dbReference type="Gene3D" id="3.40.50.12780">
    <property type="entry name" value="N-terminal domain of ligase-like"/>
    <property type="match status" value="1"/>
</dbReference>
<dbReference type="OrthoDB" id="1706066at2759"/>
<dbReference type="NCBIfam" id="NF001208">
    <property type="entry name" value="PRK00174.1"/>
    <property type="match status" value="1"/>
</dbReference>
<keyword evidence="3" id="KW-0597">Phosphoprotein</keyword>
<dbReference type="CDD" id="cd14473">
    <property type="entry name" value="FERM_B-lobe"/>
    <property type="match status" value="1"/>
</dbReference>
<dbReference type="Gene3D" id="3.30.300.30">
    <property type="match status" value="1"/>
</dbReference>
<dbReference type="InterPro" id="IPR014352">
    <property type="entry name" value="FERM/acyl-CoA-bd_prot_sf"/>
</dbReference>
<comment type="caution">
    <text evidence="8">The sequence shown here is derived from an EMBL/GenBank/DDBJ whole genome shotgun (WGS) entry which is preliminary data.</text>
</comment>
<dbReference type="Pfam" id="PF00501">
    <property type="entry name" value="AMP-binding"/>
    <property type="match status" value="1"/>
</dbReference>
<evidence type="ECO:0000256" key="5">
    <source>
        <dbReference type="ARBA" id="ARBA00022741"/>
    </source>
</evidence>
<dbReference type="SUPFAM" id="SSF56801">
    <property type="entry name" value="Acetyl-CoA synthetase-like"/>
    <property type="match status" value="1"/>
</dbReference>
<dbReference type="GO" id="GO:0006085">
    <property type="term" value="P:acetyl-CoA biosynthetic process"/>
    <property type="evidence" value="ECO:0007669"/>
    <property type="project" value="TreeGrafter"/>
</dbReference>
<dbReference type="InterPro" id="IPR000299">
    <property type="entry name" value="FERM_domain"/>
</dbReference>
<dbReference type="GO" id="GO:0005524">
    <property type="term" value="F:ATP binding"/>
    <property type="evidence" value="ECO:0007669"/>
    <property type="project" value="UniProtKB-KW"/>
</dbReference>
<dbReference type="FunFam" id="3.30.300.30:FF:000004">
    <property type="entry name" value="Acetyl-coenzyme A synthetase"/>
    <property type="match status" value="1"/>
</dbReference>
<dbReference type="EC" id="6.2.1.1" evidence="2"/>
<dbReference type="AlphaFoldDB" id="A0A7I8V8K6"/>
<gene>
    <name evidence="8" type="ORF">DGYR_LOCUS1144</name>
</gene>
<dbReference type="InterPro" id="IPR020845">
    <property type="entry name" value="AMP-binding_CS"/>
</dbReference>
<dbReference type="InterPro" id="IPR032387">
    <property type="entry name" value="ACAS_N"/>
</dbReference>
<dbReference type="Pfam" id="PF16177">
    <property type="entry name" value="ACAS_N"/>
    <property type="match status" value="1"/>
</dbReference>
<dbReference type="SMART" id="SM00295">
    <property type="entry name" value="B41"/>
    <property type="match status" value="1"/>
</dbReference>
<dbReference type="SMART" id="SM01196">
    <property type="entry name" value="FERM_C"/>
    <property type="match status" value="1"/>
</dbReference>
<dbReference type="InterPro" id="IPR019748">
    <property type="entry name" value="FERM_central"/>
</dbReference>
<dbReference type="InterPro" id="IPR035963">
    <property type="entry name" value="FERM_2"/>
</dbReference>
<dbReference type="PROSITE" id="PS00455">
    <property type="entry name" value="AMP_BINDING"/>
    <property type="match status" value="1"/>
</dbReference>
<accession>A0A7I8V8K6</accession>
<protein>
    <recommendedName>
        <fullName evidence="2">acetate--CoA ligase</fullName>
        <ecNumber evidence="2">6.2.1.1</ecNumber>
    </recommendedName>
</protein>
<dbReference type="EMBL" id="CAJFCJ010000002">
    <property type="protein sequence ID" value="CAD5111920.1"/>
    <property type="molecule type" value="Genomic_DNA"/>
</dbReference>
<dbReference type="CDD" id="cd13184">
    <property type="entry name" value="FERM_C_4_1_family"/>
    <property type="match status" value="1"/>
</dbReference>
<dbReference type="PANTHER" id="PTHR24095">
    <property type="entry name" value="ACETYL-COENZYME A SYNTHETASE"/>
    <property type="match status" value="1"/>
</dbReference>
<keyword evidence="4" id="KW-0436">Ligase</keyword>
<evidence type="ECO:0000259" key="7">
    <source>
        <dbReference type="PROSITE" id="PS50057"/>
    </source>
</evidence>
<dbReference type="InterPro" id="IPR000873">
    <property type="entry name" value="AMP-dep_synth/lig_dom"/>
</dbReference>
<dbReference type="PRINTS" id="PR00935">
    <property type="entry name" value="BAND41"/>
</dbReference>
<keyword evidence="6" id="KW-0067">ATP-binding</keyword>
<evidence type="ECO:0000256" key="4">
    <source>
        <dbReference type="ARBA" id="ARBA00022598"/>
    </source>
</evidence>